<evidence type="ECO:0008006" key="6">
    <source>
        <dbReference type="Google" id="ProtNLM"/>
    </source>
</evidence>
<dbReference type="EMBL" id="VSWC01000196">
    <property type="protein sequence ID" value="KAA1066585.1"/>
    <property type="molecule type" value="Genomic_DNA"/>
</dbReference>
<dbReference type="Proteomes" id="UP000325313">
    <property type="component" value="Unassembled WGS sequence"/>
</dbReference>
<evidence type="ECO:0000313" key="5">
    <source>
        <dbReference type="Proteomes" id="UP000325313"/>
    </source>
</evidence>
<gene>
    <name evidence="2" type="ORF">PGT21_034056</name>
    <name evidence="3" type="ORF">PGTUg99_012352</name>
</gene>
<evidence type="ECO:0000313" key="4">
    <source>
        <dbReference type="Proteomes" id="UP000324748"/>
    </source>
</evidence>
<evidence type="ECO:0000313" key="2">
    <source>
        <dbReference type="EMBL" id="KAA1066585.1"/>
    </source>
</evidence>
<keyword evidence="4" id="KW-1185">Reference proteome</keyword>
<name>A0A5B0LQD7_PUCGR</name>
<feature type="chain" id="PRO_5036137033" description="Secreted protein" evidence="1">
    <location>
        <begin position="19"/>
        <end position="89"/>
    </location>
</feature>
<dbReference type="Proteomes" id="UP000324748">
    <property type="component" value="Unassembled WGS sequence"/>
</dbReference>
<keyword evidence="1" id="KW-0732">Signal</keyword>
<protein>
    <recommendedName>
        <fullName evidence="6">Secreted protein</fullName>
    </recommendedName>
</protein>
<organism evidence="2 4">
    <name type="scientific">Puccinia graminis f. sp. tritici</name>
    <dbReference type="NCBI Taxonomy" id="56615"/>
    <lineage>
        <taxon>Eukaryota</taxon>
        <taxon>Fungi</taxon>
        <taxon>Dikarya</taxon>
        <taxon>Basidiomycota</taxon>
        <taxon>Pucciniomycotina</taxon>
        <taxon>Pucciniomycetes</taxon>
        <taxon>Pucciniales</taxon>
        <taxon>Pucciniaceae</taxon>
        <taxon>Puccinia</taxon>
    </lineage>
</organism>
<dbReference type="AlphaFoldDB" id="A0A5B0LQD7"/>
<comment type="caution">
    <text evidence="2">The sequence shown here is derived from an EMBL/GenBank/DDBJ whole genome shotgun (WGS) entry which is preliminary data.</text>
</comment>
<evidence type="ECO:0000256" key="1">
    <source>
        <dbReference type="SAM" id="SignalP"/>
    </source>
</evidence>
<dbReference type="OrthoDB" id="10270447at2759"/>
<sequence length="89" mass="9178">MKCFIVLAITTLIGSMLAAPPDHNIMTGLESSQAHVTGLASNVKPHVNSDGGSESTGWPGVCNRPGCTAGGSEVCEPWCSNYKASQTLS</sequence>
<reference evidence="4 5" key="1">
    <citation type="submission" date="2019-05" db="EMBL/GenBank/DDBJ databases">
        <title>Emergence of the Ug99 lineage of the wheat stem rust pathogen through somatic hybridization.</title>
        <authorList>
            <person name="Li F."/>
            <person name="Upadhyaya N.M."/>
            <person name="Sperschneider J."/>
            <person name="Matny O."/>
            <person name="Nguyen-Phuc H."/>
            <person name="Mago R."/>
            <person name="Raley C."/>
            <person name="Miller M.E."/>
            <person name="Silverstein K.A.T."/>
            <person name="Henningsen E."/>
            <person name="Hirsch C.D."/>
            <person name="Visser B."/>
            <person name="Pretorius Z.A."/>
            <person name="Steffenson B.J."/>
            <person name="Schwessinger B."/>
            <person name="Dodds P.N."/>
            <person name="Figueroa M."/>
        </authorList>
    </citation>
    <scope>NUCLEOTIDE SEQUENCE [LARGE SCALE GENOMIC DNA]</scope>
    <source>
        <strain evidence="2">21-0</strain>
        <strain evidence="3 5">Ug99</strain>
    </source>
</reference>
<accession>A0A5B0LQD7</accession>
<feature type="signal peptide" evidence="1">
    <location>
        <begin position="1"/>
        <end position="18"/>
    </location>
</feature>
<evidence type="ECO:0000313" key="3">
    <source>
        <dbReference type="EMBL" id="KAA1081812.1"/>
    </source>
</evidence>
<dbReference type="EMBL" id="VDEP01000440">
    <property type="protein sequence ID" value="KAA1081812.1"/>
    <property type="molecule type" value="Genomic_DNA"/>
</dbReference>
<proteinExistence type="predicted"/>